<gene>
    <name evidence="3" type="ORF">Cme02nite_39780</name>
</gene>
<dbReference type="EMBL" id="BONJ01000022">
    <property type="protein sequence ID" value="GIG15646.1"/>
    <property type="molecule type" value="Genomic_DNA"/>
</dbReference>
<comment type="caution">
    <text evidence="3">The sequence shown here is derived from an EMBL/GenBank/DDBJ whole genome shotgun (WGS) entry which is preliminary data.</text>
</comment>
<dbReference type="AlphaFoldDB" id="A0A8J3PFH3"/>
<name>A0A8J3PFH3_9ACTN</name>
<dbReference type="Proteomes" id="UP000660339">
    <property type="component" value="Unassembled WGS sequence"/>
</dbReference>
<protein>
    <submittedName>
        <fullName evidence="3">Uncharacterized protein</fullName>
    </submittedName>
</protein>
<dbReference type="RefSeq" id="WP_166384063.1">
    <property type="nucleotide sequence ID" value="NZ_BAAATT010000006.1"/>
</dbReference>
<keyword evidence="2" id="KW-0812">Transmembrane</keyword>
<feature type="region of interest" description="Disordered" evidence="1">
    <location>
        <begin position="427"/>
        <end position="449"/>
    </location>
</feature>
<proteinExistence type="predicted"/>
<evidence type="ECO:0000256" key="1">
    <source>
        <dbReference type="SAM" id="MobiDB-lite"/>
    </source>
</evidence>
<keyword evidence="2" id="KW-0472">Membrane</keyword>
<keyword evidence="2" id="KW-1133">Transmembrane helix</keyword>
<evidence type="ECO:0000313" key="4">
    <source>
        <dbReference type="Proteomes" id="UP000660339"/>
    </source>
</evidence>
<organism evidence="3 4">
    <name type="scientific">Catellatospora methionotrophica</name>
    <dbReference type="NCBI Taxonomy" id="121620"/>
    <lineage>
        <taxon>Bacteria</taxon>
        <taxon>Bacillati</taxon>
        <taxon>Actinomycetota</taxon>
        <taxon>Actinomycetes</taxon>
        <taxon>Micromonosporales</taxon>
        <taxon>Micromonosporaceae</taxon>
        <taxon>Catellatospora</taxon>
    </lineage>
</organism>
<reference evidence="3" key="1">
    <citation type="submission" date="2021-01" db="EMBL/GenBank/DDBJ databases">
        <title>Whole genome shotgun sequence of Catellatospora methionotrophica NBRC 14553.</title>
        <authorList>
            <person name="Komaki H."/>
            <person name="Tamura T."/>
        </authorList>
    </citation>
    <scope>NUCLEOTIDE SEQUENCE</scope>
    <source>
        <strain evidence="3">NBRC 14553</strain>
    </source>
</reference>
<evidence type="ECO:0000256" key="2">
    <source>
        <dbReference type="SAM" id="Phobius"/>
    </source>
</evidence>
<keyword evidence="4" id="KW-1185">Reference proteome</keyword>
<feature type="transmembrane region" description="Helical" evidence="2">
    <location>
        <begin position="38"/>
        <end position="60"/>
    </location>
</feature>
<sequence>MSERELIEGLARLAEPVRPAEDPYGRLMRRHRRSRRTAVAGWSTGAVAVAVAALLGPIGIQNAATPMPSGPSQASSDSGTPLTPWVRRLIDTPVRGGLAGDRAFLDELTGLLQRHDIGAVPGGQVRILYAGDVGETRLVAAVRSDGEFQQGVLATAARGASPADLNAGDEKIYTPGEPAVRRFELRPFTSIGVGRTTVLLAPSGCVIASTDTRAGEVGWADEPTGDFALIEKSWTWQQVTCDGKVRFRGRAPGEGVITAGRRLTDAEIAAGLGGARGTVEPAMAAQHLRTSVDGDTEGSPRLLYMGQPPRTGLPVYGVVVSFRRDGWWQLSCWAADGSGMSMTTSTDLGAPDRVIALPLDPATTATPDPQQRTPVLVIAPRDAVKVRVLGAGDRLLDTVTLTDGVGTTTQRPDGTFTLRAYDKSGNAVGLGSHPLPTERLPAPFLDDWS</sequence>
<evidence type="ECO:0000313" key="3">
    <source>
        <dbReference type="EMBL" id="GIG15646.1"/>
    </source>
</evidence>
<accession>A0A8J3PFH3</accession>